<organism evidence="1 2">
    <name type="scientific">Ancylostoma caninum</name>
    <name type="common">Dog hookworm</name>
    <dbReference type="NCBI Taxonomy" id="29170"/>
    <lineage>
        <taxon>Eukaryota</taxon>
        <taxon>Metazoa</taxon>
        <taxon>Ecdysozoa</taxon>
        <taxon>Nematoda</taxon>
        <taxon>Chromadorea</taxon>
        <taxon>Rhabditida</taxon>
        <taxon>Rhabditina</taxon>
        <taxon>Rhabditomorpha</taxon>
        <taxon>Strongyloidea</taxon>
        <taxon>Ancylostomatidae</taxon>
        <taxon>Ancylostomatinae</taxon>
        <taxon>Ancylostoma</taxon>
    </lineage>
</organism>
<evidence type="ECO:0000313" key="2">
    <source>
        <dbReference type="Proteomes" id="UP000252519"/>
    </source>
</evidence>
<sequence>MAFCKKEVQLLRHVNRQICQGCLQLLQLATRLSYCKANYLFVNFEVRTTDRYQLPYTNRDLFHMMQVCEELFVTLVPSFDTQSNYIEPGAARDIIEYFLNDFPLSKTAHFGPNLTSILIANRNGESLHKPLKIIPTSIFL</sequence>
<keyword evidence="2" id="KW-1185">Reference proteome</keyword>
<gene>
    <name evidence="1" type="ORF">ANCCAN_22884</name>
</gene>
<dbReference type="OrthoDB" id="5806726at2759"/>
<evidence type="ECO:0000313" key="1">
    <source>
        <dbReference type="EMBL" id="RCN31334.1"/>
    </source>
</evidence>
<reference evidence="1 2" key="1">
    <citation type="submission" date="2014-10" db="EMBL/GenBank/DDBJ databases">
        <title>Draft genome of the hookworm Ancylostoma caninum.</title>
        <authorList>
            <person name="Mitreva M."/>
        </authorList>
    </citation>
    <scope>NUCLEOTIDE SEQUENCE [LARGE SCALE GENOMIC DNA]</scope>
    <source>
        <strain evidence="1 2">Baltimore</strain>
    </source>
</reference>
<dbReference type="EMBL" id="JOJR01001327">
    <property type="protein sequence ID" value="RCN31334.1"/>
    <property type="molecule type" value="Genomic_DNA"/>
</dbReference>
<dbReference type="AlphaFoldDB" id="A0A368FGK2"/>
<dbReference type="STRING" id="29170.A0A368FGK2"/>
<comment type="caution">
    <text evidence="1">The sequence shown here is derived from an EMBL/GenBank/DDBJ whole genome shotgun (WGS) entry which is preliminary data.</text>
</comment>
<protein>
    <submittedName>
        <fullName evidence="1">Uncharacterized protein</fullName>
    </submittedName>
</protein>
<dbReference type="Proteomes" id="UP000252519">
    <property type="component" value="Unassembled WGS sequence"/>
</dbReference>
<accession>A0A368FGK2</accession>
<proteinExistence type="predicted"/>
<name>A0A368FGK2_ANCCA</name>